<dbReference type="PANTHER" id="PTHR43047">
    <property type="entry name" value="TWO-COMPONENT HISTIDINE PROTEIN KINASE"/>
    <property type="match status" value="1"/>
</dbReference>
<dbReference type="SMART" id="SM00388">
    <property type="entry name" value="HisKA"/>
    <property type="match status" value="1"/>
</dbReference>
<keyword evidence="5 8" id="KW-0418">Kinase</keyword>
<dbReference type="Gene3D" id="3.30.565.10">
    <property type="entry name" value="Histidine kinase-like ATPase, C-terminal domain"/>
    <property type="match status" value="1"/>
</dbReference>
<dbReference type="PANTHER" id="PTHR43047:SF63">
    <property type="entry name" value="HISTIDINE KINASE"/>
    <property type="match status" value="1"/>
</dbReference>
<proteinExistence type="predicted"/>
<keyword evidence="3" id="KW-0597">Phosphoprotein</keyword>
<dbReference type="InterPro" id="IPR036097">
    <property type="entry name" value="HisK_dim/P_sf"/>
</dbReference>
<evidence type="ECO:0000313" key="9">
    <source>
        <dbReference type="Proteomes" id="UP000519897"/>
    </source>
</evidence>
<keyword evidence="6" id="KW-0812">Transmembrane</keyword>
<keyword evidence="4 8" id="KW-0808">Transferase</keyword>
<keyword evidence="6" id="KW-1133">Transmembrane helix</keyword>
<evidence type="ECO:0000256" key="1">
    <source>
        <dbReference type="ARBA" id="ARBA00000085"/>
    </source>
</evidence>
<dbReference type="EC" id="2.7.13.3" evidence="2"/>
<keyword evidence="9" id="KW-1185">Reference proteome</keyword>
<sequence>MRVFRNIGGKALQTVDRAARHWLHLVADRDDVRAADVVALRLLALVCLVSLFVLPVLSVLLFSPALALPVAAALMLACLVCVTAAGLVLVRDRTHYNDTAEEALPEFSAFECGPGISFLCDMQGRISRTGGRDRHLLPASRAEPKGLTLAELVHVSDRIGVAQALDRLRQGAESATVEARLEHGLDQQGGRQFLSTILDMTAVFNGDGELSQVYVQMRDQTDAVTLREQVALHSAEAQSANEAKSRFLAAVSHELRTPLNAILGFSDVLIGEYFGKLENDRQREYVGLIRQSGHHLLGVVNAMLDMSRIEAGRYELLTESFELAEVVENCRAMLDLQARNRGVTLAARVPRNLGELVADPRAVQQILINLAGNAIKFTEAGGVVTIDALREGREIKLVVSDTGIGIPAEKISLLGQPFCQIQDGYTRNFEGTGLGLSLVKGLVGLHGGQFTIESRLGEGTVVTVVLPAEGLSMDANAPSHENAARAAVEEAVEFPPRLHAKANVAVTSRQGIAHDRAEAKSA</sequence>
<dbReference type="Pfam" id="PF02518">
    <property type="entry name" value="HATPase_c"/>
    <property type="match status" value="1"/>
</dbReference>
<comment type="catalytic activity">
    <reaction evidence="1">
        <text>ATP + protein L-histidine = ADP + protein N-phospho-L-histidine.</text>
        <dbReference type="EC" id="2.7.13.3"/>
    </reaction>
</comment>
<dbReference type="EMBL" id="JACIEC010000001">
    <property type="protein sequence ID" value="MBB4142772.1"/>
    <property type="molecule type" value="Genomic_DNA"/>
</dbReference>
<gene>
    <name evidence="8" type="ORF">GGQ72_001271</name>
</gene>
<reference evidence="8 9" key="1">
    <citation type="submission" date="2020-08" db="EMBL/GenBank/DDBJ databases">
        <title>Genomic Encyclopedia of Type Strains, Phase IV (KMG-IV): sequencing the most valuable type-strain genomes for metagenomic binning, comparative biology and taxonomic classification.</title>
        <authorList>
            <person name="Goeker M."/>
        </authorList>
    </citation>
    <scope>NUCLEOTIDE SEQUENCE [LARGE SCALE GENOMIC DNA]</scope>
    <source>
        <strain evidence="8 9">DSM 29514</strain>
    </source>
</reference>
<organism evidence="8 9">
    <name type="scientific">Rhizobium rhizoryzae</name>
    <dbReference type="NCBI Taxonomy" id="451876"/>
    <lineage>
        <taxon>Bacteria</taxon>
        <taxon>Pseudomonadati</taxon>
        <taxon>Pseudomonadota</taxon>
        <taxon>Alphaproteobacteria</taxon>
        <taxon>Hyphomicrobiales</taxon>
        <taxon>Rhizobiaceae</taxon>
        <taxon>Rhizobium/Agrobacterium group</taxon>
        <taxon>Rhizobium</taxon>
    </lineage>
</organism>
<dbReference type="GO" id="GO:0009927">
    <property type="term" value="F:histidine phosphotransfer kinase activity"/>
    <property type="evidence" value="ECO:0007669"/>
    <property type="project" value="TreeGrafter"/>
</dbReference>
<evidence type="ECO:0000256" key="6">
    <source>
        <dbReference type="SAM" id="Phobius"/>
    </source>
</evidence>
<evidence type="ECO:0000259" key="7">
    <source>
        <dbReference type="PROSITE" id="PS50109"/>
    </source>
</evidence>
<dbReference type="SUPFAM" id="SSF55874">
    <property type="entry name" value="ATPase domain of HSP90 chaperone/DNA topoisomerase II/histidine kinase"/>
    <property type="match status" value="1"/>
</dbReference>
<evidence type="ECO:0000256" key="4">
    <source>
        <dbReference type="ARBA" id="ARBA00022679"/>
    </source>
</evidence>
<dbReference type="CDD" id="cd00082">
    <property type="entry name" value="HisKA"/>
    <property type="match status" value="1"/>
</dbReference>
<dbReference type="InterPro" id="IPR003661">
    <property type="entry name" value="HisK_dim/P_dom"/>
</dbReference>
<protein>
    <recommendedName>
        <fullName evidence="2">histidine kinase</fullName>
        <ecNumber evidence="2">2.7.13.3</ecNumber>
    </recommendedName>
</protein>
<dbReference type="PRINTS" id="PR00344">
    <property type="entry name" value="BCTRLSENSOR"/>
</dbReference>
<dbReference type="InterPro" id="IPR036890">
    <property type="entry name" value="HATPase_C_sf"/>
</dbReference>
<evidence type="ECO:0000313" key="8">
    <source>
        <dbReference type="EMBL" id="MBB4142772.1"/>
    </source>
</evidence>
<dbReference type="InterPro" id="IPR003594">
    <property type="entry name" value="HATPase_dom"/>
</dbReference>
<name>A0A7W6LEL7_9HYPH</name>
<dbReference type="SUPFAM" id="SSF55785">
    <property type="entry name" value="PYP-like sensor domain (PAS domain)"/>
    <property type="match status" value="1"/>
</dbReference>
<feature type="transmembrane region" description="Helical" evidence="6">
    <location>
        <begin position="38"/>
        <end position="62"/>
    </location>
</feature>
<dbReference type="FunFam" id="3.30.565.10:FF:000006">
    <property type="entry name" value="Sensor histidine kinase WalK"/>
    <property type="match status" value="1"/>
</dbReference>
<evidence type="ECO:0000256" key="3">
    <source>
        <dbReference type="ARBA" id="ARBA00022553"/>
    </source>
</evidence>
<accession>A0A7W6LEL7</accession>
<dbReference type="SMART" id="SM00387">
    <property type="entry name" value="HATPase_c"/>
    <property type="match status" value="1"/>
</dbReference>
<keyword evidence="6" id="KW-0472">Membrane</keyword>
<dbReference type="Gene3D" id="1.10.287.130">
    <property type="match status" value="1"/>
</dbReference>
<dbReference type="Pfam" id="PF00512">
    <property type="entry name" value="HisKA"/>
    <property type="match status" value="1"/>
</dbReference>
<dbReference type="Proteomes" id="UP000519897">
    <property type="component" value="Unassembled WGS sequence"/>
</dbReference>
<dbReference type="AlphaFoldDB" id="A0A7W6LEL7"/>
<dbReference type="InterPro" id="IPR004358">
    <property type="entry name" value="Sig_transdc_His_kin-like_C"/>
</dbReference>
<dbReference type="GO" id="GO:0000155">
    <property type="term" value="F:phosphorelay sensor kinase activity"/>
    <property type="evidence" value="ECO:0007669"/>
    <property type="project" value="InterPro"/>
</dbReference>
<dbReference type="RefSeq" id="WP_156379009.1">
    <property type="nucleotide sequence ID" value="NZ_CP049250.1"/>
</dbReference>
<feature type="transmembrane region" description="Helical" evidence="6">
    <location>
        <begin position="68"/>
        <end position="90"/>
    </location>
</feature>
<evidence type="ECO:0000256" key="2">
    <source>
        <dbReference type="ARBA" id="ARBA00012438"/>
    </source>
</evidence>
<feature type="domain" description="Histidine kinase" evidence="7">
    <location>
        <begin position="250"/>
        <end position="470"/>
    </location>
</feature>
<dbReference type="SUPFAM" id="SSF47384">
    <property type="entry name" value="Homodimeric domain of signal transducing histidine kinase"/>
    <property type="match status" value="1"/>
</dbReference>
<dbReference type="PROSITE" id="PS50109">
    <property type="entry name" value="HIS_KIN"/>
    <property type="match status" value="1"/>
</dbReference>
<dbReference type="InterPro" id="IPR005467">
    <property type="entry name" value="His_kinase_dom"/>
</dbReference>
<dbReference type="CDD" id="cd16922">
    <property type="entry name" value="HATPase_EvgS-ArcB-TorS-like"/>
    <property type="match status" value="1"/>
</dbReference>
<comment type="caution">
    <text evidence="8">The sequence shown here is derived from an EMBL/GenBank/DDBJ whole genome shotgun (WGS) entry which is preliminary data.</text>
</comment>
<dbReference type="GO" id="GO:0005886">
    <property type="term" value="C:plasma membrane"/>
    <property type="evidence" value="ECO:0007669"/>
    <property type="project" value="TreeGrafter"/>
</dbReference>
<evidence type="ECO:0000256" key="5">
    <source>
        <dbReference type="ARBA" id="ARBA00022777"/>
    </source>
</evidence>
<dbReference type="InterPro" id="IPR035965">
    <property type="entry name" value="PAS-like_dom_sf"/>
</dbReference>